<evidence type="ECO:0000256" key="1">
    <source>
        <dbReference type="ARBA" id="ARBA00001974"/>
    </source>
</evidence>
<dbReference type="InterPro" id="IPR009075">
    <property type="entry name" value="AcylCo_DH/oxidase_C"/>
</dbReference>
<dbReference type="Gene3D" id="1.20.140.10">
    <property type="entry name" value="Butyryl-CoA Dehydrogenase, subunit A, domain 3"/>
    <property type="match status" value="1"/>
</dbReference>
<dbReference type="Gene3D" id="1.10.540.10">
    <property type="entry name" value="Acyl-CoA dehydrogenase/oxidase, N-terminal domain"/>
    <property type="match status" value="1"/>
</dbReference>
<evidence type="ECO:0000259" key="6">
    <source>
        <dbReference type="Pfam" id="PF00441"/>
    </source>
</evidence>
<evidence type="ECO:0000313" key="9">
    <source>
        <dbReference type="Proteomes" id="UP000248631"/>
    </source>
</evidence>
<comment type="similarity">
    <text evidence="2">Belongs to the acyl-CoA dehydrogenase family.</text>
</comment>
<dbReference type="SUPFAM" id="SSF47203">
    <property type="entry name" value="Acyl-CoA dehydrogenase C-terminal domain-like"/>
    <property type="match status" value="1"/>
</dbReference>
<dbReference type="InterPro" id="IPR013786">
    <property type="entry name" value="AcylCoA_DH/ox_N"/>
</dbReference>
<dbReference type="Pfam" id="PF02771">
    <property type="entry name" value="Acyl-CoA_dh_N"/>
    <property type="match status" value="1"/>
</dbReference>
<evidence type="ECO:0000256" key="4">
    <source>
        <dbReference type="ARBA" id="ARBA00022827"/>
    </source>
</evidence>
<dbReference type="SUPFAM" id="SSF56645">
    <property type="entry name" value="Acyl-CoA dehydrogenase NM domain-like"/>
    <property type="match status" value="1"/>
</dbReference>
<accession>A0ABX9C7U7</accession>
<evidence type="ECO:0000256" key="2">
    <source>
        <dbReference type="ARBA" id="ARBA00009347"/>
    </source>
</evidence>
<dbReference type="InterPro" id="IPR046373">
    <property type="entry name" value="Acyl-CoA_Oxase/DH_mid-dom_sf"/>
</dbReference>
<evidence type="ECO:0000313" key="8">
    <source>
        <dbReference type="EMBL" id="RAM66813.1"/>
    </source>
</evidence>
<keyword evidence="5" id="KW-0560">Oxidoreductase</keyword>
<dbReference type="Pfam" id="PF00441">
    <property type="entry name" value="Acyl-CoA_dh_1"/>
    <property type="match status" value="1"/>
</dbReference>
<dbReference type="InterPro" id="IPR036250">
    <property type="entry name" value="AcylCo_DH-like_C"/>
</dbReference>
<evidence type="ECO:0000256" key="3">
    <source>
        <dbReference type="ARBA" id="ARBA00022630"/>
    </source>
</evidence>
<dbReference type="PANTHER" id="PTHR43884:SF20">
    <property type="entry name" value="ACYL-COA DEHYDROGENASE FADE28"/>
    <property type="match status" value="1"/>
</dbReference>
<keyword evidence="9" id="KW-1185">Reference proteome</keyword>
<keyword evidence="3" id="KW-0285">Flavoprotein</keyword>
<reference evidence="8 9" key="1">
    <citation type="submission" date="2014-12" db="EMBL/GenBank/DDBJ databases">
        <title>Complete genome sequence of Herbaspirillum rubrisubalbicans Os38.</title>
        <authorList>
            <person name="Chen M."/>
            <person name="An Q."/>
        </authorList>
    </citation>
    <scope>NUCLEOTIDE SEQUENCE [LARGE SCALE GENOMIC DNA]</scope>
    <source>
        <strain evidence="8 9">Os38</strain>
    </source>
</reference>
<dbReference type="Proteomes" id="UP000248631">
    <property type="component" value="Unassembled WGS sequence"/>
</dbReference>
<dbReference type="EMBL" id="JUGD01000001">
    <property type="protein sequence ID" value="RAM66813.1"/>
    <property type="molecule type" value="Genomic_DNA"/>
</dbReference>
<evidence type="ECO:0000259" key="7">
    <source>
        <dbReference type="Pfam" id="PF02771"/>
    </source>
</evidence>
<feature type="domain" description="Acyl-CoA dehydrogenase/oxidase N-terminal" evidence="7">
    <location>
        <begin position="6"/>
        <end position="117"/>
    </location>
</feature>
<dbReference type="CDD" id="cd00567">
    <property type="entry name" value="ACAD"/>
    <property type="match status" value="1"/>
</dbReference>
<dbReference type="InterPro" id="IPR009100">
    <property type="entry name" value="AcylCoA_DH/oxidase_NM_dom_sf"/>
</dbReference>
<evidence type="ECO:0000256" key="5">
    <source>
        <dbReference type="ARBA" id="ARBA00023002"/>
    </source>
</evidence>
<dbReference type="Gene3D" id="2.40.110.10">
    <property type="entry name" value="Butyryl-CoA Dehydrogenase, subunit A, domain 2"/>
    <property type="match status" value="1"/>
</dbReference>
<proteinExistence type="inferred from homology"/>
<feature type="domain" description="Acyl-CoA dehydrogenase/oxidase C-terminal" evidence="6">
    <location>
        <begin position="222"/>
        <end position="363"/>
    </location>
</feature>
<protein>
    <submittedName>
        <fullName evidence="8">Acyl-CoA dehydrogenase</fullName>
    </submittedName>
</protein>
<dbReference type="InterPro" id="IPR037069">
    <property type="entry name" value="AcylCoA_DH/ox_N_sf"/>
</dbReference>
<gene>
    <name evidence="8" type="ORF">RB24_00435</name>
</gene>
<comment type="cofactor">
    <cofactor evidence="1">
        <name>FAD</name>
        <dbReference type="ChEBI" id="CHEBI:57692"/>
    </cofactor>
</comment>
<dbReference type="RefSeq" id="WP_112067451.1">
    <property type="nucleotide sequence ID" value="NZ_JUGD01000001.1"/>
</dbReference>
<sequence length="367" mass="39598">MDFNLTQEQQMLRDGAERFLREAYDFDTRCAIAREPQAFRASMWQQFADLGWLALELPEDAGGLGLGFVDSALLIEAMGRAMVLEPYLHSAVLCTRIVDRSGVEALRSDLLPRLADGSVLLALADSEAGSRFRVGCTARTTAQRTADGYRIDGAKMLVMGAAVAGQLLVTAGLDGACALFLVDAGASGVTLTDYRVLDGARAADIAFDGARATLVLADAMPVLEEAVDRATLGTVAQMLGVMEAVMEITAEYIKTRVQFGQPIGKFQALQHRMAEMFVEVQETRSILIYGMSCLDKAPNERRKAVSAAKAVAGQAARFVCGQGIQLHGGVGMTEEYQIGHYFRAMTMLEKLFGDTDHHLGRFAAVAV</sequence>
<name>A0ABX9C7U7_9BURK</name>
<keyword evidence="4" id="KW-0274">FAD</keyword>
<organism evidence="8 9">
    <name type="scientific">Herbaspirillum rubrisubalbicans</name>
    <dbReference type="NCBI Taxonomy" id="80842"/>
    <lineage>
        <taxon>Bacteria</taxon>
        <taxon>Pseudomonadati</taxon>
        <taxon>Pseudomonadota</taxon>
        <taxon>Betaproteobacteria</taxon>
        <taxon>Burkholderiales</taxon>
        <taxon>Oxalobacteraceae</taxon>
        <taxon>Herbaspirillum</taxon>
    </lineage>
</organism>
<comment type="caution">
    <text evidence="8">The sequence shown here is derived from an EMBL/GenBank/DDBJ whole genome shotgun (WGS) entry which is preliminary data.</text>
</comment>
<dbReference type="PANTHER" id="PTHR43884">
    <property type="entry name" value="ACYL-COA DEHYDROGENASE"/>
    <property type="match status" value="1"/>
</dbReference>